<accession>A0A6A6HWK0</accession>
<feature type="domain" description="RanBD1" evidence="4">
    <location>
        <begin position="455"/>
        <end position="576"/>
    </location>
</feature>
<dbReference type="PROSITE" id="PS50196">
    <property type="entry name" value="RANBD1"/>
    <property type="match status" value="1"/>
</dbReference>
<dbReference type="InterPro" id="IPR011993">
    <property type="entry name" value="PH-like_dom_sf"/>
</dbReference>
<dbReference type="PANTHER" id="PTHR23138">
    <property type="entry name" value="RAN BINDING PROTEIN"/>
    <property type="match status" value="1"/>
</dbReference>
<dbReference type="RefSeq" id="XP_033677421.1">
    <property type="nucleotide sequence ID" value="XM_033820126.1"/>
</dbReference>
<evidence type="ECO:0000256" key="1">
    <source>
        <dbReference type="ARBA" id="ARBA00004123"/>
    </source>
</evidence>
<dbReference type="PANTHER" id="PTHR23138:SF142">
    <property type="entry name" value="RAN-BINDING PROTEIN 3B-RELATED"/>
    <property type="match status" value="1"/>
</dbReference>
<dbReference type="EMBL" id="ML987208">
    <property type="protein sequence ID" value="KAF2242417.1"/>
    <property type="molecule type" value="Genomic_DNA"/>
</dbReference>
<dbReference type="OrthoDB" id="185618at2759"/>
<dbReference type="Pfam" id="PF00638">
    <property type="entry name" value="Ran_BP1"/>
    <property type="match status" value="1"/>
</dbReference>
<name>A0A6A6HWK0_9PLEO</name>
<gene>
    <name evidence="5" type="ORF">BU26DRAFT_160962</name>
</gene>
<dbReference type="SMART" id="SM00160">
    <property type="entry name" value="RanBD"/>
    <property type="match status" value="1"/>
</dbReference>
<dbReference type="InterPro" id="IPR045255">
    <property type="entry name" value="RanBP1-like"/>
</dbReference>
<organism evidence="5 6">
    <name type="scientific">Trematosphaeria pertusa</name>
    <dbReference type="NCBI Taxonomy" id="390896"/>
    <lineage>
        <taxon>Eukaryota</taxon>
        <taxon>Fungi</taxon>
        <taxon>Dikarya</taxon>
        <taxon>Ascomycota</taxon>
        <taxon>Pezizomycotina</taxon>
        <taxon>Dothideomycetes</taxon>
        <taxon>Pleosporomycetidae</taxon>
        <taxon>Pleosporales</taxon>
        <taxon>Massarineae</taxon>
        <taxon>Trematosphaeriaceae</taxon>
        <taxon>Trematosphaeria</taxon>
    </lineage>
</organism>
<feature type="compositionally biased region" description="Low complexity" evidence="3">
    <location>
        <begin position="60"/>
        <end position="73"/>
    </location>
</feature>
<feature type="compositionally biased region" description="Polar residues" evidence="3">
    <location>
        <begin position="18"/>
        <end position="37"/>
    </location>
</feature>
<dbReference type="SUPFAM" id="SSF50729">
    <property type="entry name" value="PH domain-like"/>
    <property type="match status" value="1"/>
</dbReference>
<feature type="region of interest" description="Disordered" evidence="3">
    <location>
        <begin position="413"/>
        <end position="469"/>
    </location>
</feature>
<comment type="subcellular location">
    <subcellularLocation>
        <location evidence="1">Nucleus</location>
    </subcellularLocation>
</comment>
<feature type="compositionally biased region" description="Polar residues" evidence="3">
    <location>
        <begin position="262"/>
        <end position="271"/>
    </location>
</feature>
<dbReference type="Proteomes" id="UP000800094">
    <property type="component" value="Unassembled WGS sequence"/>
</dbReference>
<dbReference type="GeneID" id="54573456"/>
<dbReference type="AlphaFoldDB" id="A0A6A6HWK0"/>
<dbReference type="Gene3D" id="2.30.29.30">
    <property type="entry name" value="Pleckstrin-homology domain (PH domain)/Phosphotyrosine-binding domain (PTB)"/>
    <property type="match status" value="1"/>
</dbReference>
<feature type="compositionally biased region" description="Basic and acidic residues" evidence="3">
    <location>
        <begin position="38"/>
        <end position="59"/>
    </location>
</feature>
<dbReference type="InterPro" id="IPR000156">
    <property type="entry name" value="Ran_bind_dom"/>
</dbReference>
<feature type="region of interest" description="Disordered" evidence="3">
    <location>
        <begin position="1"/>
        <end position="382"/>
    </location>
</feature>
<proteinExistence type="predicted"/>
<feature type="compositionally biased region" description="Low complexity" evidence="3">
    <location>
        <begin position="303"/>
        <end position="314"/>
    </location>
</feature>
<sequence length="584" mass="61819">MARSPEPEEPAQPAPEATDTTMEPQTSTKPEQPTSPARSDKSSDSEGRPVREKLKETRIDAQAASDAPPSSDQLMDDAPNGTRGDISTSGSESERGRLRRKRSREDFEDDHEEAKHPEKKHERHTRKKSRDITSPKDIEIPVPPLTSTTPVPKIDEHETDETMHNIDEPAPAKTSTTDRQITPEPGVPIKEATVTSPNNKRTLDQVEPSGVQIGSITDSSKDTAANANAGDERDTKRPRDEVVSQAAIQTTESAAKIPAGSGFSNTSSTSPFAAISPKPQISNATGKAAEHPPQTSDDKFKKSGFSSFSKSGASPFGGLGNTGSNSPFATAGGNKVISFASSTATSKPSGFTSLGSSSGPSAFGGASSGGKPVFGGPLGASAFGRIGASKSSISFGTGVGITGLTHKPAQFGAAENQAEEEEDNEDGSENENEGADDEEAENGEERSERGSQPILPPHAPLETGEEGEDTVWTGRAKLYTLAGETGKKQWHERGVGPFKLNVTRDPPTRARFVLRADGTHRLLLNAAVTRNMGFGDAEGTVPKDGKLFFTAPTATGEVESHTLKLKNERAVDLYKTVENIKESL</sequence>
<evidence type="ECO:0000256" key="3">
    <source>
        <dbReference type="SAM" id="MobiDB-lite"/>
    </source>
</evidence>
<protein>
    <recommendedName>
        <fullName evidence="4">RanBD1 domain-containing protein</fullName>
    </recommendedName>
</protein>
<reference evidence="5" key="1">
    <citation type="journal article" date="2020" name="Stud. Mycol.">
        <title>101 Dothideomycetes genomes: a test case for predicting lifestyles and emergence of pathogens.</title>
        <authorList>
            <person name="Haridas S."/>
            <person name="Albert R."/>
            <person name="Binder M."/>
            <person name="Bloem J."/>
            <person name="Labutti K."/>
            <person name="Salamov A."/>
            <person name="Andreopoulos B."/>
            <person name="Baker S."/>
            <person name="Barry K."/>
            <person name="Bills G."/>
            <person name="Bluhm B."/>
            <person name="Cannon C."/>
            <person name="Castanera R."/>
            <person name="Culley D."/>
            <person name="Daum C."/>
            <person name="Ezra D."/>
            <person name="Gonzalez J."/>
            <person name="Henrissat B."/>
            <person name="Kuo A."/>
            <person name="Liang C."/>
            <person name="Lipzen A."/>
            <person name="Lutzoni F."/>
            <person name="Magnuson J."/>
            <person name="Mondo S."/>
            <person name="Nolan M."/>
            <person name="Ohm R."/>
            <person name="Pangilinan J."/>
            <person name="Park H.-J."/>
            <person name="Ramirez L."/>
            <person name="Alfaro M."/>
            <person name="Sun H."/>
            <person name="Tritt A."/>
            <person name="Yoshinaga Y."/>
            <person name="Zwiers L.-H."/>
            <person name="Turgeon B."/>
            <person name="Goodwin S."/>
            <person name="Spatafora J."/>
            <person name="Crous P."/>
            <person name="Grigoriev I."/>
        </authorList>
    </citation>
    <scope>NUCLEOTIDE SEQUENCE</scope>
    <source>
        <strain evidence="5">CBS 122368</strain>
    </source>
</reference>
<feature type="compositionally biased region" description="Basic and acidic residues" evidence="3">
    <location>
        <begin position="130"/>
        <end position="139"/>
    </location>
</feature>
<keyword evidence="2" id="KW-0539">Nucleus</keyword>
<feature type="compositionally biased region" description="Acidic residues" evidence="3">
    <location>
        <begin position="417"/>
        <end position="442"/>
    </location>
</feature>
<feature type="compositionally biased region" description="Gly residues" evidence="3">
    <location>
        <begin position="366"/>
        <end position="378"/>
    </location>
</feature>
<evidence type="ECO:0000313" key="5">
    <source>
        <dbReference type="EMBL" id="KAF2242417.1"/>
    </source>
</evidence>
<dbReference type="GO" id="GO:0005634">
    <property type="term" value="C:nucleus"/>
    <property type="evidence" value="ECO:0007669"/>
    <property type="project" value="UniProtKB-SubCell"/>
</dbReference>
<feature type="compositionally biased region" description="Low complexity" evidence="3">
    <location>
        <begin position="346"/>
        <end position="365"/>
    </location>
</feature>
<evidence type="ECO:0000259" key="4">
    <source>
        <dbReference type="PROSITE" id="PS50196"/>
    </source>
</evidence>
<feature type="compositionally biased region" description="Basic and acidic residues" evidence="3">
    <location>
        <begin position="153"/>
        <end position="167"/>
    </location>
</feature>
<evidence type="ECO:0000313" key="6">
    <source>
        <dbReference type="Proteomes" id="UP000800094"/>
    </source>
</evidence>
<evidence type="ECO:0000256" key="2">
    <source>
        <dbReference type="ARBA" id="ARBA00023242"/>
    </source>
</evidence>
<keyword evidence="6" id="KW-1185">Reference proteome</keyword>
<feature type="compositionally biased region" description="Basic and acidic residues" evidence="3">
    <location>
        <begin position="230"/>
        <end position="242"/>
    </location>
</feature>
<feature type="compositionally biased region" description="Polar residues" evidence="3">
    <location>
        <begin position="212"/>
        <end position="226"/>
    </location>
</feature>